<comment type="caution">
    <text evidence="3">The sequence shown here is derived from an EMBL/GenBank/DDBJ whole genome shotgun (WGS) entry which is preliminary data.</text>
</comment>
<accession>A0ABW5BQR8</accession>
<dbReference type="EMBL" id="JBHUII010000013">
    <property type="protein sequence ID" value="MFD2207795.1"/>
    <property type="molecule type" value="Genomic_DNA"/>
</dbReference>
<dbReference type="SUPFAM" id="SSF51261">
    <property type="entry name" value="Duplicated hybrid motif"/>
    <property type="match status" value="1"/>
</dbReference>
<name>A0ABW5BQR8_9PROT</name>
<dbReference type="CDD" id="cd12797">
    <property type="entry name" value="M23_peptidase"/>
    <property type="match status" value="1"/>
</dbReference>
<reference evidence="4" key="1">
    <citation type="journal article" date="2019" name="Int. J. Syst. Evol. Microbiol.">
        <title>The Global Catalogue of Microorganisms (GCM) 10K type strain sequencing project: providing services to taxonomists for standard genome sequencing and annotation.</title>
        <authorList>
            <consortium name="The Broad Institute Genomics Platform"/>
            <consortium name="The Broad Institute Genome Sequencing Center for Infectious Disease"/>
            <person name="Wu L."/>
            <person name="Ma J."/>
        </authorList>
    </citation>
    <scope>NUCLEOTIDE SEQUENCE [LARGE SCALE GENOMIC DNA]</scope>
    <source>
        <strain evidence="4">CGMCC 4.7192</strain>
    </source>
</reference>
<dbReference type="Proteomes" id="UP001597294">
    <property type="component" value="Unassembled WGS sequence"/>
</dbReference>
<feature type="domain" description="M23ase beta-sheet core" evidence="2">
    <location>
        <begin position="85"/>
        <end position="205"/>
    </location>
</feature>
<evidence type="ECO:0000259" key="2">
    <source>
        <dbReference type="Pfam" id="PF01551"/>
    </source>
</evidence>
<dbReference type="GO" id="GO:0016787">
    <property type="term" value="F:hydrolase activity"/>
    <property type="evidence" value="ECO:0007669"/>
    <property type="project" value="UniProtKB-KW"/>
</dbReference>
<gene>
    <name evidence="3" type="ORF">ACFSKO_19445</name>
</gene>
<keyword evidence="1" id="KW-0732">Signal</keyword>
<dbReference type="InterPro" id="IPR050570">
    <property type="entry name" value="Cell_wall_metabolism_enzyme"/>
</dbReference>
<dbReference type="RefSeq" id="WP_380254792.1">
    <property type="nucleotide sequence ID" value="NZ_JBHUII010000013.1"/>
</dbReference>
<organism evidence="3 4">
    <name type="scientific">Kiloniella antarctica</name>
    <dbReference type="NCBI Taxonomy" id="1550907"/>
    <lineage>
        <taxon>Bacteria</taxon>
        <taxon>Pseudomonadati</taxon>
        <taxon>Pseudomonadota</taxon>
        <taxon>Alphaproteobacteria</taxon>
        <taxon>Rhodospirillales</taxon>
        <taxon>Kiloniellaceae</taxon>
        <taxon>Kiloniella</taxon>
    </lineage>
</organism>
<keyword evidence="3" id="KW-0378">Hydrolase</keyword>
<dbReference type="InterPro" id="IPR016047">
    <property type="entry name" value="M23ase_b-sheet_dom"/>
</dbReference>
<dbReference type="InterPro" id="IPR011055">
    <property type="entry name" value="Dup_hybrid_motif"/>
</dbReference>
<keyword evidence="4" id="KW-1185">Reference proteome</keyword>
<dbReference type="PANTHER" id="PTHR21666:SF289">
    <property type="entry name" value="L-ALA--D-GLU ENDOPEPTIDASE"/>
    <property type="match status" value="1"/>
</dbReference>
<dbReference type="EC" id="3.4.24.-" evidence="3"/>
<dbReference type="Pfam" id="PF01551">
    <property type="entry name" value="Peptidase_M23"/>
    <property type="match status" value="1"/>
</dbReference>
<sequence length="368" mass="40623">MASLLWRISINFRPIILPYILSFAAGLCLLSGSMAQAEPEEFSAPLLAFPVVCDTSTDCFIQHYFDYAPGPEALDHTCGILTYNGHKGIDIRVSSPKWKETGFPVISAAKGKIEIIKDGIADRALNQDEVRAARGLAPRPSNSVVVNHGNGWRTHYGHLRKGSVIVKPGQEVARGSLLGLVGLSGSTSFPHLHFHLSYKGQNIDPFTGMKGNEGCEAAATGRSYWSADANAELGYRNGGVFKVGFSDHSLSFEELDSDHSEFKTYPPGTTEFYFWVNLWGIKLGDQEELQIFKPDGTVFKTVDTAQSSLVFSLKNFRHTSSLPFAPGLYRINYKLRRIGKKNLSEVIINIDSTMEILPQKEIFTSPEN</sequence>
<evidence type="ECO:0000313" key="4">
    <source>
        <dbReference type="Proteomes" id="UP001597294"/>
    </source>
</evidence>
<protein>
    <submittedName>
        <fullName evidence="3">M23 family metallopeptidase</fullName>
        <ecNumber evidence="3">3.4.24.-</ecNumber>
    </submittedName>
</protein>
<evidence type="ECO:0000256" key="1">
    <source>
        <dbReference type="ARBA" id="ARBA00022729"/>
    </source>
</evidence>
<dbReference type="Gene3D" id="2.70.70.10">
    <property type="entry name" value="Glucose Permease (Domain IIA)"/>
    <property type="match status" value="1"/>
</dbReference>
<dbReference type="PANTHER" id="PTHR21666">
    <property type="entry name" value="PEPTIDASE-RELATED"/>
    <property type="match status" value="1"/>
</dbReference>
<evidence type="ECO:0000313" key="3">
    <source>
        <dbReference type="EMBL" id="MFD2207795.1"/>
    </source>
</evidence>
<proteinExistence type="predicted"/>